<sequence length="133" mass="13635">MTDQSTKTSSGTLFSDVLTHLSNLVRGEVDLARAEVSESVQSAATAIGLLVGGVVIALTALNVLAAAVVAGLTEAGIAGGWAALIVGGVLAVVAFALCYKGMNDLRPASLAPTRTARNLRRDAAVVRETRHEH</sequence>
<dbReference type="EMBL" id="CP030941">
    <property type="protein sequence ID" value="UUP18860.1"/>
    <property type="molecule type" value="Genomic_DNA"/>
</dbReference>
<keyword evidence="3" id="KW-1185">Reference proteome</keyword>
<evidence type="ECO:0000313" key="2">
    <source>
        <dbReference type="EMBL" id="UUP18860.1"/>
    </source>
</evidence>
<dbReference type="RefSeq" id="WP_338531055.1">
    <property type="nucleotide sequence ID" value="NZ_CP030941.1"/>
</dbReference>
<reference evidence="2 3" key="1">
    <citation type="submission" date="2018-07" db="EMBL/GenBank/DDBJ databases">
        <title>Genome sequence of Nitratireductor thuwali#1536.</title>
        <authorList>
            <person name="Michoud G."/>
            <person name="Merlino G."/>
            <person name="Sefrji F.O."/>
            <person name="Daffonchio D."/>
        </authorList>
    </citation>
    <scope>NUCLEOTIDE SEQUENCE [LARGE SCALE GENOMIC DNA]</scope>
    <source>
        <strain evidence="3">Nit1536</strain>
    </source>
</reference>
<gene>
    <name evidence="2" type="ORF">NTH_03345</name>
</gene>
<protein>
    <recommendedName>
        <fullName evidence="4">Phage holin family protein</fullName>
    </recommendedName>
</protein>
<keyword evidence="1" id="KW-0812">Transmembrane</keyword>
<keyword evidence="1" id="KW-0472">Membrane</keyword>
<dbReference type="Proteomes" id="UP001342418">
    <property type="component" value="Chromosome"/>
</dbReference>
<accession>A0ABY5MLL1</accession>
<keyword evidence="1" id="KW-1133">Transmembrane helix</keyword>
<feature type="transmembrane region" description="Helical" evidence="1">
    <location>
        <begin position="78"/>
        <end position="99"/>
    </location>
</feature>
<name>A0ABY5MLL1_9HYPH</name>
<dbReference type="InterPro" id="IPR009937">
    <property type="entry name" value="Phage_holin_3_6"/>
</dbReference>
<evidence type="ECO:0000313" key="3">
    <source>
        <dbReference type="Proteomes" id="UP001342418"/>
    </source>
</evidence>
<proteinExistence type="predicted"/>
<evidence type="ECO:0000256" key="1">
    <source>
        <dbReference type="SAM" id="Phobius"/>
    </source>
</evidence>
<evidence type="ECO:0008006" key="4">
    <source>
        <dbReference type="Google" id="ProtNLM"/>
    </source>
</evidence>
<organism evidence="2 3">
    <name type="scientific">Nitratireductor thuwali</name>
    <dbReference type="NCBI Taxonomy" id="2267699"/>
    <lineage>
        <taxon>Bacteria</taxon>
        <taxon>Pseudomonadati</taxon>
        <taxon>Pseudomonadota</taxon>
        <taxon>Alphaproteobacteria</taxon>
        <taxon>Hyphomicrobiales</taxon>
        <taxon>Phyllobacteriaceae</taxon>
        <taxon>Nitratireductor</taxon>
    </lineage>
</organism>
<dbReference type="Pfam" id="PF07332">
    <property type="entry name" value="Phage_holin_3_6"/>
    <property type="match status" value="1"/>
</dbReference>
<feature type="transmembrane region" description="Helical" evidence="1">
    <location>
        <begin position="47"/>
        <end position="72"/>
    </location>
</feature>